<dbReference type="EMBL" id="CAEY01002005">
    <property type="status" value="NOT_ANNOTATED_CDS"/>
    <property type="molecule type" value="Genomic_DNA"/>
</dbReference>
<proteinExistence type="predicted"/>
<dbReference type="Gene3D" id="3.30.505.10">
    <property type="entry name" value="SH2 domain"/>
    <property type="match status" value="2"/>
</dbReference>
<dbReference type="Gene3D" id="1.10.287.1490">
    <property type="match status" value="1"/>
</dbReference>
<dbReference type="STRING" id="32264.T1KCY9"/>
<dbReference type="PANTHER" id="PTHR10155:SF10">
    <property type="entry name" value="PI3K21B, ISOFORM B"/>
    <property type="match status" value="1"/>
</dbReference>
<evidence type="ECO:0000256" key="1">
    <source>
        <dbReference type="ARBA" id="ARBA00022999"/>
    </source>
</evidence>
<dbReference type="GO" id="GO:0046854">
    <property type="term" value="P:phosphatidylinositol phosphate biosynthetic process"/>
    <property type="evidence" value="ECO:0007669"/>
    <property type="project" value="TreeGrafter"/>
</dbReference>
<dbReference type="PROSITE" id="PS50001">
    <property type="entry name" value="SH2"/>
    <property type="match status" value="2"/>
</dbReference>
<dbReference type="GO" id="GO:0008286">
    <property type="term" value="P:insulin receptor signaling pathway"/>
    <property type="evidence" value="ECO:0007669"/>
    <property type="project" value="TreeGrafter"/>
</dbReference>
<evidence type="ECO:0000313" key="4">
    <source>
        <dbReference type="EnsemblMetazoa" id="tetur09g01070.1"/>
    </source>
</evidence>
<dbReference type="Proteomes" id="UP000015104">
    <property type="component" value="Unassembled WGS sequence"/>
</dbReference>
<accession>T1KCY9</accession>
<reference evidence="5" key="1">
    <citation type="submission" date="2011-08" db="EMBL/GenBank/DDBJ databases">
        <authorList>
            <person name="Rombauts S."/>
        </authorList>
    </citation>
    <scope>NUCLEOTIDE SEQUENCE</scope>
    <source>
        <strain evidence="5">London</strain>
    </source>
</reference>
<reference evidence="4" key="2">
    <citation type="submission" date="2015-06" db="UniProtKB">
        <authorList>
            <consortium name="EnsemblMetazoa"/>
        </authorList>
    </citation>
    <scope>IDENTIFICATION</scope>
</reference>
<dbReference type="FunFam" id="3.30.505.10:FF:000014">
    <property type="entry name" value="Phosphatidylinositol 3-kinase regulatory subunit alpha"/>
    <property type="match status" value="1"/>
</dbReference>
<dbReference type="GO" id="GO:0046935">
    <property type="term" value="F:1-phosphatidylinositol-3-kinase regulator activity"/>
    <property type="evidence" value="ECO:0007669"/>
    <property type="project" value="TreeGrafter"/>
</dbReference>
<gene>
    <name evidence="4" type="primary">107363057</name>
</gene>
<dbReference type="PRINTS" id="PR00401">
    <property type="entry name" value="SH2DOMAIN"/>
</dbReference>
<dbReference type="AlphaFoldDB" id="T1KCY9"/>
<dbReference type="PANTHER" id="PTHR10155">
    <property type="entry name" value="PHOSPHATIDYLINOSITOL 3-KINASE REGULATORY SUBUNIT"/>
    <property type="match status" value="1"/>
</dbReference>
<dbReference type="KEGG" id="tut:107363057"/>
<dbReference type="Pfam" id="PF00017">
    <property type="entry name" value="SH2"/>
    <property type="match status" value="2"/>
</dbReference>
<keyword evidence="5" id="KW-1185">Reference proteome</keyword>
<feature type="domain" description="SH2" evidence="3">
    <location>
        <begin position="8"/>
        <end position="103"/>
    </location>
</feature>
<name>T1KCY9_TETUR</name>
<dbReference type="PRINTS" id="PR00678">
    <property type="entry name" value="PI3KINASEP85"/>
</dbReference>
<dbReference type="FunFam" id="3.30.505.10:FF:000100">
    <property type="entry name" value="phosphatidylinositol 3-kinase regulatory subunit gamma"/>
    <property type="match status" value="1"/>
</dbReference>
<dbReference type="OrthoDB" id="3175255at2759"/>
<dbReference type="GO" id="GO:0005942">
    <property type="term" value="C:phosphatidylinositol 3-kinase complex"/>
    <property type="evidence" value="ECO:0007669"/>
    <property type="project" value="TreeGrafter"/>
</dbReference>
<protein>
    <recommendedName>
        <fullName evidence="3">SH2 domain-containing protein</fullName>
    </recommendedName>
</protein>
<dbReference type="CDD" id="cd09942">
    <property type="entry name" value="SH2_nSH2_p85_like"/>
    <property type="match status" value="1"/>
</dbReference>
<dbReference type="SMART" id="SM00252">
    <property type="entry name" value="SH2"/>
    <property type="match status" value="2"/>
</dbReference>
<organism evidence="4 5">
    <name type="scientific">Tetranychus urticae</name>
    <name type="common">Two-spotted spider mite</name>
    <dbReference type="NCBI Taxonomy" id="32264"/>
    <lineage>
        <taxon>Eukaryota</taxon>
        <taxon>Metazoa</taxon>
        <taxon>Ecdysozoa</taxon>
        <taxon>Arthropoda</taxon>
        <taxon>Chelicerata</taxon>
        <taxon>Arachnida</taxon>
        <taxon>Acari</taxon>
        <taxon>Acariformes</taxon>
        <taxon>Trombidiformes</taxon>
        <taxon>Prostigmata</taxon>
        <taxon>Eleutherengona</taxon>
        <taxon>Raphignathae</taxon>
        <taxon>Tetranychoidea</taxon>
        <taxon>Tetranychidae</taxon>
        <taxon>Tetranychus</taxon>
    </lineage>
</organism>
<sequence>MVLTQAEWYWGDITREEVNEKLKNTVDGSFLVRDASVKGSGEYTLTLRKGGSNKLIKIIYRNGKYGFTEPCSFDSVVDLISYYRNHSLAQYHPSLDIQLLYPVSRFDKSEVCEESESEDINALSEKLIKINKQCLIIANSYDKYHDQYNKILHDIGMYKQAFESINETIAILEAHIKLNETLKKEALSHEIKAMEDHCRILTKRRDEMVCKRGDIECKLKTATNLSRSLDREMNGLKPQVTQLHRQRDILQTMLTNKSVSKEVIENILQLSLDEADVINTGITAGELCASMNSIANSTSSETSYDDIGSPLTSTLSSPISSSTVTSSDACNYVVIKNLKTLPKKESLPHENERNWLIEDCDRHEATKMLANKPSGTFLIRKRRQSGQYALSIVVDKIYHCLINKTERGFGFAEPYNIHPTLKSLVLHYQQTSLEEHNDMLHTTLAYPVFSDQSNITDS</sequence>
<keyword evidence="1 2" id="KW-0727">SH2 domain</keyword>
<dbReference type="OMA" id="AQPHEKN"/>
<dbReference type="HOGENOM" id="CLU_041839_0_0_1"/>
<dbReference type="InterPro" id="IPR000980">
    <property type="entry name" value="SH2"/>
</dbReference>
<feature type="domain" description="SH2" evidence="3">
    <location>
        <begin position="355"/>
        <end position="448"/>
    </location>
</feature>
<dbReference type="Pfam" id="PF16454">
    <property type="entry name" value="PI3K_P85_iSH2"/>
    <property type="match status" value="1"/>
</dbReference>
<evidence type="ECO:0000313" key="5">
    <source>
        <dbReference type="Proteomes" id="UP000015104"/>
    </source>
</evidence>
<evidence type="ECO:0000259" key="3">
    <source>
        <dbReference type="PROSITE" id="PS50001"/>
    </source>
</evidence>
<dbReference type="InterPro" id="IPR036860">
    <property type="entry name" value="SH2_dom_sf"/>
</dbReference>
<dbReference type="EnsemblMetazoa" id="tetur09g01070.1">
    <property type="protein sequence ID" value="tetur09g01070.1"/>
    <property type="gene ID" value="tetur09g01070"/>
</dbReference>
<dbReference type="eggNOG" id="KOG4637">
    <property type="taxonomic scope" value="Eukaryota"/>
</dbReference>
<dbReference type="InterPro" id="IPR032498">
    <property type="entry name" value="PI3K_P85_iSH2"/>
</dbReference>
<dbReference type="SUPFAM" id="SSF55550">
    <property type="entry name" value="SH2 domain"/>
    <property type="match status" value="2"/>
</dbReference>
<evidence type="ECO:0000256" key="2">
    <source>
        <dbReference type="PROSITE-ProRule" id="PRU00191"/>
    </source>
</evidence>
<dbReference type="InterPro" id="IPR035022">
    <property type="entry name" value="PI3kinase_P85_nSH2"/>
</dbReference>